<name>A0A1F7UR71_9BACT</name>
<dbReference type="EMBL" id="MGEJ01000014">
    <property type="protein sequence ID" value="OGL80198.1"/>
    <property type="molecule type" value="Genomic_DNA"/>
</dbReference>
<dbReference type="FunFam" id="3.90.1530.30:FF:000001">
    <property type="entry name" value="Chromosome partitioning protein ParB"/>
    <property type="match status" value="1"/>
</dbReference>
<dbReference type="PANTHER" id="PTHR33375">
    <property type="entry name" value="CHROMOSOME-PARTITIONING PROTEIN PARB-RELATED"/>
    <property type="match status" value="1"/>
</dbReference>
<dbReference type="SMART" id="SM00470">
    <property type="entry name" value="ParB"/>
    <property type="match status" value="1"/>
</dbReference>
<comment type="caution">
    <text evidence="6">The sequence shown here is derived from an EMBL/GenBank/DDBJ whole genome shotgun (WGS) entry which is preliminary data.</text>
</comment>
<evidence type="ECO:0000256" key="4">
    <source>
        <dbReference type="SAM" id="MobiDB-lite"/>
    </source>
</evidence>
<proteinExistence type="inferred from homology"/>
<dbReference type="PANTHER" id="PTHR33375:SF1">
    <property type="entry name" value="CHROMOSOME-PARTITIONING PROTEIN PARB-RELATED"/>
    <property type="match status" value="1"/>
</dbReference>
<feature type="domain" description="ParB-like N-terminal" evidence="5">
    <location>
        <begin position="52"/>
        <end position="142"/>
    </location>
</feature>
<protein>
    <recommendedName>
        <fullName evidence="5">ParB-like N-terminal domain-containing protein</fullName>
    </recommendedName>
</protein>
<dbReference type="InterPro" id="IPR004437">
    <property type="entry name" value="ParB/RepB/Spo0J"/>
</dbReference>
<keyword evidence="3" id="KW-0238">DNA-binding</keyword>
<comment type="similarity">
    <text evidence="1">Belongs to the ParB family.</text>
</comment>
<dbReference type="GO" id="GO:0007059">
    <property type="term" value="P:chromosome segregation"/>
    <property type="evidence" value="ECO:0007669"/>
    <property type="project" value="UniProtKB-KW"/>
</dbReference>
<dbReference type="GO" id="GO:0045881">
    <property type="term" value="P:positive regulation of sporulation resulting in formation of a cellular spore"/>
    <property type="evidence" value="ECO:0007669"/>
    <property type="project" value="TreeGrafter"/>
</dbReference>
<evidence type="ECO:0000259" key="5">
    <source>
        <dbReference type="SMART" id="SM00470"/>
    </source>
</evidence>
<sequence>MDTFGKGLSSLIPGVIAPTPHPTSGHPLPQGEDRVRVLPPHDPDEGEVMSVLQVAPDRIDPNPRQPRTIFNEEKLQELKASIKEYGILEPLIVTEKNDGRFELIAGERRLRAVKMLKLKTVPVVVRHADDLEKLELSLIENIQRQDLNPIEEAEAYRELVETFGLTQEEAAKKAGKSRESISNALRLLELPTEMQTSVASGKISPAHARILLSIDNPRARKEVFDRMVGEGLTVREAQDLAAPKIRRKRTSTKDPALLADEMRLRETLNTKVQIEKSGERGKIVIQFYSDQDYSEIIGKISGSAE</sequence>
<dbReference type="InterPro" id="IPR003115">
    <property type="entry name" value="ParB_N"/>
</dbReference>
<evidence type="ECO:0000313" key="6">
    <source>
        <dbReference type="EMBL" id="OGL80198.1"/>
    </source>
</evidence>
<dbReference type="STRING" id="1802401.A3B21_02395"/>
<feature type="region of interest" description="Disordered" evidence="4">
    <location>
        <begin position="1"/>
        <end position="33"/>
    </location>
</feature>
<dbReference type="GO" id="GO:0003677">
    <property type="term" value="F:DNA binding"/>
    <property type="evidence" value="ECO:0007669"/>
    <property type="project" value="UniProtKB-KW"/>
</dbReference>
<dbReference type="CDD" id="cd16393">
    <property type="entry name" value="SPO0J_N"/>
    <property type="match status" value="1"/>
</dbReference>
<evidence type="ECO:0000256" key="1">
    <source>
        <dbReference type="ARBA" id="ARBA00006295"/>
    </source>
</evidence>
<dbReference type="CDD" id="cd00093">
    <property type="entry name" value="HTH_XRE"/>
    <property type="match status" value="1"/>
</dbReference>
<dbReference type="NCBIfam" id="TIGR00180">
    <property type="entry name" value="parB_part"/>
    <property type="match status" value="1"/>
</dbReference>
<dbReference type="AlphaFoldDB" id="A0A1F7UR71"/>
<evidence type="ECO:0000313" key="7">
    <source>
        <dbReference type="Proteomes" id="UP000176897"/>
    </source>
</evidence>
<evidence type="ECO:0000256" key="2">
    <source>
        <dbReference type="ARBA" id="ARBA00022829"/>
    </source>
</evidence>
<dbReference type="SUPFAM" id="SSF110849">
    <property type="entry name" value="ParB/Sulfiredoxin"/>
    <property type="match status" value="1"/>
</dbReference>
<dbReference type="InterPro" id="IPR036086">
    <property type="entry name" value="ParB/Sulfiredoxin_sf"/>
</dbReference>
<dbReference type="Pfam" id="PF02195">
    <property type="entry name" value="ParB_N"/>
    <property type="match status" value="1"/>
</dbReference>
<dbReference type="FunFam" id="1.10.10.2830:FF:000001">
    <property type="entry name" value="Chromosome partitioning protein ParB"/>
    <property type="match status" value="1"/>
</dbReference>
<dbReference type="InterPro" id="IPR041468">
    <property type="entry name" value="HTH_ParB/Spo0J"/>
</dbReference>
<dbReference type="GO" id="GO:0005694">
    <property type="term" value="C:chromosome"/>
    <property type="evidence" value="ECO:0007669"/>
    <property type="project" value="TreeGrafter"/>
</dbReference>
<dbReference type="Gene3D" id="3.90.1530.30">
    <property type="match status" value="1"/>
</dbReference>
<gene>
    <name evidence="6" type="ORF">A3B21_02395</name>
</gene>
<evidence type="ECO:0000256" key="3">
    <source>
        <dbReference type="ARBA" id="ARBA00023125"/>
    </source>
</evidence>
<dbReference type="InterPro" id="IPR001387">
    <property type="entry name" value="Cro/C1-type_HTH"/>
</dbReference>
<dbReference type="Gene3D" id="1.10.10.2830">
    <property type="match status" value="1"/>
</dbReference>
<reference evidence="6 7" key="1">
    <citation type="journal article" date="2016" name="Nat. Commun.">
        <title>Thousands of microbial genomes shed light on interconnected biogeochemical processes in an aquifer system.</title>
        <authorList>
            <person name="Anantharaman K."/>
            <person name="Brown C.T."/>
            <person name="Hug L.A."/>
            <person name="Sharon I."/>
            <person name="Castelle C.J."/>
            <person name="Probst A.J."/>
            <person name="Thomas B.C."/>
            <person name="Singh A."/>
            <person name="Wilkins M.J."/>
            <person name="Karaoz U."/>
            <person name="Brodie E.L."/>
            <person name="Williams K.H."/>
            <person name="Hubbard S.S."/>
            <person name="Banfield J.F."/>
        </authorList>
    </citation>
    <scope>NUCLEOTIDE SEQUENCE [LARGE SCALE GENOMIC DNA]</scope>
</reference>
<organism evidence="6 7">
    <name type="scientific">Candidatus Uhrbacteria bacterium RIFCSPLOWO2_01_FULL_47_24</name>
    <dbReference type="NCBI Taxonomy" id="1802401"/>
    <lineage>
        <taxon>Bacteria</taxon>
        <taxon>Candidatus Uhriibacteriota</taxon>
    </lineage>
</organism>
<accession>A0A1F7UR71</accession>
<dbReference type="InterPro" id="IPR050336">
    <property type="entry name" value="Chromosome_partition/occlusion"/>
</dbReference>
<dbReference type="Proteomes" id="UP000176897">
    <property type="component" value="Unassembled WGS sequence"/>
</dbReference>
<keyword evidence="2" id="KW-0159">Chromosome partition</keyword>
<dbReference type="Pfam" id="PF17762">
    <property type="entry name" value="HTH_ParB"/>
    <property type="match status" value="1"/>
</dbReference>